<dbReference type="EMBL" id="KN837114">
    <property type="protein sequence ID" value="KIJ44956.1"/>
    <property type="molecule type" value="Genomic_DNA"/>
</dbReference>
<dbReference type="HOGENOM" id="CLU_2518702_0_0_1"/>
<sequence length="82" mass="9303">DVCLLSNDFEAKLGDLRKFFTRYKEKQLSLSPAKMKLFMSEVLFAGAHLCKDGIKPNLTKVAVSLDWPELSNALKLLSFLRL</sequence>
<dbReference type="Gene3D" id="3.30.70.270">
    <property type="match status" value="1"/>
</dbReference>
<evidence type="ECO:0000313" key="2">
    <source>
        <dbReference type="Proteomes" id="UP000054279"/>
    </source>
</evidence>
<reference evidence="1 2" key="1">
    <citation type="submission" date="2014-06" db="EMBL/GenBank/DDBJ databases">
        <title>Evolutionary Origins and Diversification of the Mycorrhizal Mutualists.</title>
        <authorList>
            <consortium name="DOE Joint Genome Institute"/>
            <consortium name="Mycorrhizal Genomics Consortium"/>
            <person name="Kohler A."/>
            <person name="Kuo A."/>
            <person name="Nagy L.G."/>
            <person name="Floudas D."/>
            <person name="Copeland A."/>
            <person name="Barry K.W."/>
            <person name="Cichocki N."/>
            <person name="Veneault-Fourrey C."/>
            <person name="LaButti K."/>
            <person name="Lindquist E.A."/>
            <person name="Lipzen A."/>
            <person name="Lundell T."/>
            <person name="Morin E."/>
            <person name="Murat C."/>
            <person name="Riley R."/>
            <person name="Ohm R."/>
            <person name="Sun H."/>
            <person name="Tunlid A."/>
            <person name="Henrissat B."/>
            <person name="Grigoriev I.V."/>
            <person name="Hibbett D.S."/>
            <person name="Martin F."/>
        </authorList>
    </citation>
    <scope>NUCLEOTIDE SEQUENCE [LARGE SCALE GENOMIC DNA]</scope>
    <source>
        <strain evidence="1 2">SS14</strain>
    </source>
</reference>
<proteinExistence type="predicted"/>
<accession>A0A0C9W1Y2</accession>
<dbReference type="OrthoDB" id="2617744at2759"/>
<dbReference type="InterPro" id="IPR043502">
    <property type="entry name" value="DNA/RNA_pol_sf"/>
</dbReference>
<organism evidence="1 2">
    <name type="scientific">Sphaerobolus stellatus (strain SS14)</name>
    <dbReference type="NCBI Taxonomy" id="990650"/>
    <lineage>
        <taxon>Eukaryota</taxon>
        <taxon>Fungi</taxon>
        <taxon>Dikarya</taxon>
        <taxon>Basidiomycota</taxon>
        <taxon>Agaricomycotina</taxon>
        <taxon>Agaricomycetes</taxon>
        <taxon>Phallomycetidae</taxon>
        <taxon>Geastrales</taxon>
        <taxon>Sphaerobolaceae</taxon>
        <taxon>Sphaerobolus</taxon>
    </lineage>
</organism>
<dbReference type="Proteomes" id="UP000054279">
    <property type="component" value="Unassembled WGS sequence"/>
</dbReference>
<dbReference type="SUPFAM" id="SSF56672">
    <property type="entry name" value="DNA/RNA polymerases"/>
    <property type="match status" value="1"/>
</dbReference>
<gene>
    <name evidence="1" type="ORF">M422DRAFT_134688</name>
</gene>
<feature type="non-terminal residue" evidence="1">
    <location>
        <position position="82"/>
    </location>
</feature>
<keyword evidence="2" id="KW-1185">Reference proteome</keyword>
<feature type="non-terminal residue" evidence="1">
    <location>
        <position position="1"/>
    </location>
</feature>
<name>A0A0C9W1Y2_SPHS4</name>
<dbReference type="AlphaFoldDB" id="A0A0C9W1Y2"/>
<evidence type="ECO:0000313" key="1">
    <source>
        <dbReference type="EMBL" id="KIJ44956.1"/>
    </source>
</evidence>
<protein>
    <submittedName>
        <fullName evidence="1">Uncharacterized protein</fullName>
    </submittedName>
</protein>
<dbReference type="InterPro" id="IPR043128">
    <property type="entry name" value="Rev_trsase/Diguanyl_cyclase"/>
</dbReference>